<sequence length="546" mass="60474">MYFFTQLECDCILRKRTRGGRSSNGWWDPVAEQGVESAEEKDGERFSPAALLTLLFLFGFDRRCLCFLRLKGAVSSARKQARRHGDFCLSSRRRRLLEPDTPPGSRKVRQEKALLLAAGIGSILSASSSEPRRLETGMRRVRVSSHHSPVHKLGDSNMKLTPKFRLAAGTTSSPSSSELEQPQPPWETPLIPGLPDDAALNCLLRLPVEAHGACRLVCRRWRHLLADKARFFTQRRAMGLRSPWLFTLAFHRCTGKIQWKVLDLDRLAWHAIPSMPCRDRACPRGFGCIAVPGDAAQLLVCGGLVSDMDCPLHLVLRYDVCRNRWAVMARMLSARSFFAGGVVDGRVYVAGGYSTDQFELNSAEVLDPANGVWQPIASMGTNMASSDSAVIGGRLYVTEGCAWPFFSSPRGQVYDPRADRWEAMPAGMREGWTGQSVVIDGRLFVISEYERMKVKVYDPETDSWDPVDGPPMPERIMKPLSVSCLDSKIVVVGRGLHVVIGHVKKQSGGNNGGGGGSCDYLVRWQDVEVPRAFSDLTPSSSQILHA</sequence>
<dbReference type="AlphaFoldDB" id="A0A9R1Q011"/>
<dbReference type="SUPFAM" id="SSF117281">
    <property type="entry name" value="Kelch motif"/>
    <property type="match status" value="1"/>
</dbReference>
<evidence type="ECO:0000256" key="2">
    <source>
        <dbReference type="ARBA" id="ARBA00022737"/>
    </source>
</evidence>
<organism evidence="5 6">
    <name type="scientific">Triticum turgidum subsp. durum</name>
    <name type="common">Durum wheat</name>
    <name type="synonym">Triticum durum</name>
    <dbReference type="NCBI Taxonomy" id="4567"/>
    <lineage>
        <taxon>Eukaryota</taxon>
        <taxon>Viridiplantae</taxon>
        <taxon>Streptophyta</taxon>
        <taxon>Embryophyta</taxon>
        <taxon>Tracheophyta</taxon>
        <taxon>Spermatophyta</taxon>
        <taxon>Magnoliopsida</taxon>
        <taxon>Liliopsida</taxon>
        <taxon>Poales</taxon>
        <taxon>Poaceae</taxon>
        <taxon>BOP clade</taxon>
        <taxon>Pooideae</taxon>
        <taxon>Triticodae</taxon>
        <taxon>Triticeae</taxon>
        <taxon>Triticinae</taxon>
        <taxon>Triticum</taxon>
    </lineage>
</organism>
<dbReference type="EMBL" id="LT934114">
    <property type="protein sequence ID" value="VAH52802.1"/>
    <property type="molecule type" value="Genomic_DNA"/>
</dbReference>
<evidence type="ECO:0000313" key="6">
    <source>
        <dbReference type="Proteomes" id="UP000324705"/>
    </source>
</evidence>
<dbReference type="PANTHER" id="PTHR46344">
    <property type="entry name" value="OS02G0202900 PROTEIN"/>
    <property type="match status" value="1"/>
</dbReference>
<evidence type="ECO:0000313" key="5">
    <source>
        <dbReference type="EMBL" id="VAH52802.1"/>
    </source>
</evidence>
<proteinExistence type="predicted"/>
<protein>
    <recommendedName>
        <fullName evidence="4">F-box domain-containing protein</fullName>
    </recommendedName>
</protein>
<feature type="region of interest" description="Disordered" evidence="3">
    <location>
        <begin position="167"/>
        <end position="188"/>
    </location>
</feature>
<dbReference type="InterPro" id="IPR036047">
    <property type="entry name" value="F-box-like_dom_sf"/>
</dbReference>
<dbReference type="InterPro" id="IPR006652">
    <property type="entry name" value="Kelch_1"/>
</dbReference>
<dbReference type="Proteomes" id="UP000324705">
    <property type="component" value="Chromosome 2B"/>
</dbReference>
<dbReference type="GO" id="GO:0009507">
    <property type="term" value="C:chloroplast"/>
    <property type="evidence" value="ECO:0007669"/>
    <property type="project" value="EnsemblPlants"/>
</dbReference>
<keyword evidence="1" id="KW-0880">Kelch repeat</keyword>
<dbReference type="Gramene" id="TRITD2Bv1G234020.2">
    <property type="protein sequence ID" value="TRITD2Bv1G234020.2"/>
    <property type="gene ID" value="TRITD2Bv1G234020"/>
</dbReference>
<keyword evidence="2" id="KW-0677">Repeat</keyword>
<dbReference type="Pfam" id="PF25210">
    <property type="entry name" value="Kelch_FKB95"/>
    <property type="match status" value="1"/>
</dbReference>
<dbReference type="OMA" id="HPIANMG"/>
<accession>A0A9R1Q011</accession>
<dbReference type="InterPro" id="IPR001810">
    <property type="entry name" value="F-box_dom"/>
</dbReference>
<dbReference type="Gene3D" id="1.20.1280.50">
    <property type="match status" value="1"/>
</dbReference>
<dbReference type="InterPro" id="IPR015915">
    <property type="entry name" value="Kelch-typ_b-propeller"/>
</dbReference>
<dbReference type="InterPro" id="IPR057499">
    <property type="entry name" value="Kelch_FKB95"/>
</dbReference>
<dbReference type="Pfam" id="PF00646">
    <property type="entry name" value="F-box"/>
    <property type="match status" value="1"/>
</dbReference>
<gene>
    <name evidence="5" type="ORF">TRITD_2Bv1G234020</name>
</gene>
<dbReference type="PANTHER" id="PTHR46344:SF4">
    <property type="entry name" value="OS07G0153400 PROTEIN"/>
    <property type="match status" value="1"/>
</dbReference>
<keyword evidence="6" id="KW-1185">Reference proteome</keyword>
<dbReference type="SUPFAM" id="SSF81383">
    <property type="entry name" value="F-box domain"/>
    <property type="match status" value="1"/>
</dbReference>
<evidence type="ECO:0000259" key="4">
    <source>
        <dbReference type="SMART" id="SM00256"/>
    </source>
</evidence>
<name>A0A9R1Q011_TRITD</name>
<feature type="domain" description="F-box" evidence="4">
    <location>
        <begin position="194"/>
        <end position="234"/>
    </location>
</feature>
<dbReference type="SMART" id="SM00256">
    <property type="entry name" value="FBOX"/>
    <property type="match status" value="1"/>
</dbReference>
<dbReference type="Gene3D" id="2.120.10.80">
    <property type="entry name" value="Kelch-type beta propeller"/>
    <property type="match status" value="1"/>
</dbReference>
<dbReference type="SMART" id="SM00612">
    <property type="entry name" value="Kelch"/>
    <property type="match status" value="2"/>
</dbReference>
<evidence type="ECO:0000256" key="1">
    <source>
        <dbReference type="ARBA" id="ARBA00022441"/>
    </source>
</evidence>
<evidence type="ECO:0000256" key="3">
    <source>
        <dbReference type="SAM" id="MobiDB-lite"/>
    </source>
</evidence>
<reference evidence="5 6" key="1">
    <citation type="submission" date="2017-09" db="EMBL/GenBank/DDBJ databases">
        <authorList>
            <consortium name="International Durum Wheat Genome Sequencing Consortium (IDWGSC)"/>
            <person name="Milanesi L."/>
        </authorList>
    </citation>
    <scope>NUCLEOTIDE SEQUENCE [LARGE SCALE GENOMIC DNA]</scope>
    <source>
        <strain evidence="6">cv. Svevo</strain>
    </source>
</reference>
<feature type="compositionally biased region" description="Low complexity" evidence="3">
    <location>
        <begin position="172"/>
        <end position="181"/>
    </location>
</feature>